<keyword evidence="1" id="KW-0732">Signal</keyword>
<evidence type="ECO:0000313" key="3">
    <source>
        <dbReference type="Proteomes" id="UP000813444"/>
    </source>
</evidence>
<comment type="caution">
    <text evidence="2">The sequence shown here is derived from an EMBL/GenBank/DDBJ whole genome shotgun (WGS) entry which is preliminary data.</text>
</comment>
<dbReference type="Proteomes" id="UP000813444">
    <property type="component" value="Unassembled WGS sequence"/>
</dbReference>
<proteinExistence type="predicted"/>
<evidence type="ECO:0008006" key="4">
    <source>
        <dbReference type="Google" id="ProtNLM"/>
    </source>
</evidence>
<dbReference type="AlphaFoldDB" id="A0A8K0T0K4"/>
<feature type="signal peptide" evidence="1">
    <location>
        <begin position="1"/>
        <end position="32"/>
    </location>
</feature>
<feature type="non-terminal residue" evidence="2">
    <location>
        <position position="119"/>
    </location>
</feature>
<evidence type="ECO:0000256" key="1">
    <source>
        <dbReference type="SAM" id="SignalP"/>
    </source>
</evidence>
<evidence type="ECO:0000313" key="2">
    <source>
        <dbReference type="EMBL" id="KAH7328309.1"/>
    </source>
</evidence>
<sequence>MIGWRLRTRPSWSHPTTGSIFCLWCMTSCLEAQPCQPRLPIILPQSHPPCRPVPSLYLSRLRRIIHIRILSPSSTTCPSIPSHKYIGASLSRRPPASCARVHALTPAESPRLAWLEPLL</sequence>
<dbReference type="EMBL" id="JAGPNK010000001">
    <property type="protein sequence ID" value="KAH7328309.1"/>
    <property type="molecule type" value="Genomic_DNA"/>
</dbReference>
<organism evidence="2 3">
    <name type="scientific">Stachybotrys elegans</name>
    <dbReference type="NCBI Taxonomy" id="80388"/>
    <lineage>
        <taxon>Eukaryota</taxon>
        <taxon>Fungi</taxon>
        <taxon>Dikarya</taxon>
        <taxon>Ascomycota</taxon>
        <taxon>Pezizomycotina</taxon>
        <taxon>Sordariomycetes</taxon>
        <taxon>Hypocreomycetidae</taxon>
        <taxon>Hypocreales</taxon>
        <taxon>Stachybotryaceae</taxon>
        <taxon>Stachybotrys</taxon>
    </lineage>
</organism>
<protein>
    <recommendedName>
        <fullName evidence="4">Secreted protein</fullName>
    </recommendedName>
</protein>
<name>A0A8K0T0K4_9HYPO</name>
<accession>A0A8K0T0K4</accession>
<gene>
    <name evidence="2" type="ORF">B0I35DRAFT_417123</name>
</gene>
<feature type="chain" id="PRO_5035477069" description="Secreted protein" evidence="1">
    <location>
        <begin position="33"/>
        <end position="119"/>
    </location>
</feature>
<keyword evidence="3" id="KW-1185">Reference proteome</keyword>
<reference evidence="2" key="1">
    <citation type="journal article" date="2021" name="Nat. Commun.">
        <title>Genetic determinants of endophytism in the Arabidopsis root mycobiome.</title>
        <authorList>
            <person name="Mesny F."/>
            <person name="Miyauchi S."/>
            <person name="Thiergart T."/>
            <person name="Pickel B."/>
            <person name="Atanasova L."/>
            <person name="Karlsson M."/>
            <person name="Huettel B."/>
            <person name="Barry K.W."/>
            <person name="Haridas S."/>
            <person name="Chen C."/>
            <person name="Bauer D."/>
            <person name="Andreopoulos W."/>
            <person name="Pangilinan J."/>
            <person name="LaButti K."/>
            <person name="Riley R."/>
            <person name="Lipzen A."/>
            <person name="Clum A."/>
            <person name="Drula E."/>
            <person name="Henrissat B."/>
            <person name="Kohler A."/>
            <person name="Grigoriev I.V."/>
            <person name="Martin F.M."/>
            <person name="Hacquard S."/>
        </authorList>
    </citation>
    <scope>NUCLEOTIDE SEQUENCE</scope>
    <source>
        <strain evidence="2">MPI-CAGE-CH-0235</strain>
    </source>
</reference>